<dbReference type="HOGENOM" id="CLU_2674366_0_0_1"/>
<organism evidence="1 2">
    <name type="scientific">Amborella trichopoda</name>
    <dbReference type="NCBI Taxonomy" id="13333"/>
    <lineage>
        <taxon>Eukaryota</taxon>
        <taxon>Viridiplantae</taxon>
        <taxon>Streptophyta</taxon>
        <taxon>Embryophyta</taxon>
        <taxon>Tracheophyta</taxon>
        <taxon>Spermatophyta</taxon>
        <taxon>Magnoliopsida</taxon>
        <taxon>Amborellales</taxon>
        <taxon>Amborellaceae</taxon>
        <taxon>Amborella</taxon>
    </lineage>
</organism>
<reference evidence="2" key="1">
    <citation type="journal article" date="2013" name="Science">
        <title>The Amborella genome and the evolution of flowering plants.</title>
        <authorList>
            <consortium name="Amborella Genome Project"/>
        </authorList>
    </citation>
    <scope>NUCLEOTIDE SEQUENCE [LARGE SCALE GENOMIC DNA]</scope>
</reference>
<dbReference type="AlphaFoldDB" id="W1NHA5"/>
<dbReference type="Gramene" id="ERM94584">
    <property type="protein sequence ID" value="ERM94584"/>
    <property type="gene ID" value="AMTR_s00011p00052580"/>
</dbReference>
<accession>W1NHA5</accession>
<name>W1NHA5_AMBTC</name>
<gene>
    <name evidence="1" type="ORF">AMTR_s00011p00052580</name>
</gene>
<dbReference type="Proteomes" id="UP000017836">
    <property type="component" value="Unassembled WGS sequence"/>
</dbReference>
<evidence type="ECO:0000313" key="1">
    <source>
        <dbReference type="EMBL" id="ERM94584.1"/>
    </source>
</evidence>
<protein>
    <submittedName>
        <fullName evidence="1">Uncharacterized protein</fullName>
    </submittedName>
</protein>
<sequence>MGLMMQTELTRRQNVAREGGSFYGGPACIRNVAKKVEGLCDRPADRGKATLGMQNGGISTCDKAMPRGQSGERFG</sequence>
<evidence type="ECO:0000313" key="2">
    <source>
        <dbReference type="Proteomes" id="UP000017836"/>
    </source>
</evidence>
<keyword evidence="2" id="KW-1185">Reference proteome</keyword>
<dbReference type="EMBL" id="KI397507">
    <property type="protein sequence ID" value="ERM94584.1"/>
    <property type="molecule type" value="Genomic_DNA"/>
</dbReference>
<proteinExistence type="predicted"/>